<feature type="transmembrane region" description="Helical" evidence="3">
    <location>
        <begin position="390"/>
        <end position="410"/>
    </location>
</feature>
<dbReference type="GO" id="GO:0016020">
    <property type="term" value="C:membrane"/>
    <property type="evidence" value="ECO:0007669"/>
    <property type="project" value="InterPro"/>
</dbReference>
<dbReference type="PANTHER" id="PTHR22550">
    <property type="entry name" value="SPORE GERMINATION PROTEIN"/>
    <property type="match status" value="1"/>
</dbReference>
<dbReference type="InterPro" id="IPR004995">
    <property type="entry name" value="Spore_Ger"/>
</dbReference>
<dbReference type="HOGENOM" id="CLU_021639_4_1_9"/>
<dbReference type="AlphaFoldDB" id="G8TZS8"/>
<comment type="similarity">
    <text evidence="1">Belongs to the GerABKA family.</text>
</comment>
<dbReference type="Proteomes" id="UP000005439">
    <property type="component" value="Chromosome"/>
</dbReference>
<evidence type="ECO:0000256" key="1">
    <source>
        <dbReference type="ARBA" id="ARBA00005278"/>
    </source>
</evidence>
<evidence type="ECO:0000256" key="3">
    <source>
        <dbReference type="SAM" id="Phobius"/>
    </source>
</evidence>
<evidence type="ECO:0000313" key="4">
    <source>
        <dbReference type="EMBL" id="AEW06408.1"/>
    </source>
</evidence>
<keyword evidence="3" id="KW-1133">Transmembrane helix</keyword>
<proteinExistence type="inferred from homology"/>
<accession>G8TZS8</accession>
<dbReference type="KEGG" id="sap:Sulac_2947"/>
<name>G8TZS8_SULAD</name>
<dbReference type="STRING" id="679936.Sulac_2947"/>
<dbReference type="PATRIC" id="fig|679936.5.peg.3039"/>
<organism evidence="4 5">
    <name type="scientific">Sulfobacillus acidophilus (strain ATCC 700253 / DSM 10332 / NAL)</name>
    <dbReference type="NCBI Taxonomy" id="679936"/>
    <lineage>
        <taxon>Bacteria</taxon>
        <taxon>Bacillati</taxon>
        <taxon>Bacillota</taxon>
        <taxon>Clostridia</taxon>
        <taxon>Eubacteriales</taxon>
        <taxon>Clostridiales Family XVII. Incertae Sedis</taxon>
        <taxon>Sulfobacillus</taxon>
    </lineage>
</organism>
<dbReference type="GO" id="GO:0009847">
    <property type="term" value="P:spore germination"/>
    <property type="evidence" value="ECO:0007669"/>
    <property type="project" value="InterPro"/>
</dbReference>
<sequence length="494" mass="53561">MKGIDIEELSGALDVLANELNAFLRHDPLPRSVSDACAKILERLGHPPDVVCRQFSVGSHSYWVLFFAGSTDDALISQGILYPLLAHADDTLNPTTVPIGQVRSVTTLTDAVQQLLAHQALVADQTSGRWWAFDVGQPPTRSVSEPSNAKVVHGPHDGFVEQWVINLALLRQYLQTPYLRVETLTVGFWTQTTVAVIYLEGLAEGKVVSQVHAKLSQTSLRGLVDSSRIAMALGGPWVIPTVQYSERPDQVAAALIQGRVAIMMDKSPSVLLVPTRFTDLMSRPGDYYQLPLTGSLTRFLRYIGTIAATTLPAVYVAALTVNPSFIPLSLYLTTVRTRLAIPFPVVIETVMMLVVVDIVQEAGLIMPGALGQTVTIFGTLILGDAAIKSGIVSAPTLITVTLAMLTQFLIPDANLMSVTRLIRYALLPLAAVFGFTGIVSGWMLLLGLGVGLESYGTPYFSPLAPLRPGGWRDTVVRMPRQKRKRAPFIGRGAL</sequence>
<feature type="transmembrane region" description="Helical" evidence="3">
    <location>
        <begin position="299"/>
        <end position="318"/>
    </location>
</feature>
<evidence type="ECO:0000256" key="2">
    <source>
        <dbReference type="ARBA" id="ARBA00023136"/>
    </source>
</evidence>
<feature type="transmembrane region" description="Helical" evidence="3">
    <location>
        <begin position="422"/>
        <end position="445"/>
    </location>
</feature>
<keyword evidence="5" id="KW-1185">Reference proteome</keyword>
<protein>
    <submittedName>
        <fullName evidence="4">GerA spore germination protein</fullName>
    </submittedName>
</protein>
<reference evidence="5" key="1">
    <citation type="submission" date="2011-12" db="EMBL/GenBank/DDBJ databases">
        <title>The complete genome of chromosome of Sulfobacillus acidophilus DSM 10332.</title>
        <authorList>
            <person name="Lucas S."/>
            <person name="Han J."/>
            <person name="Lapidus A."/>
            <person name="Bruce D."/>
            <person name="Goodwin L."/>
            <person name="Pitluck S."/>
            <person name="Peters L."/>
            <person name="Kyrpides N."/>
            <person name="Mavromatis K."/>
            <person name="Ivanova N."/>
            <person name="Mikhailova N."/>
            <person name="Chertkov O."/>
            <person name="Saunders E."/>
            <person name="Detter J.C."/>
            <person name="Tapia R."/>
            <person name="Han C."/>
            <person name="Land M."/>
            <person name="Hauser L."/>
            <person name="Markowitz V."/>
            <person name="Cheng J.-F."/>
            <person name="Hugenholtz P."/>
            <person name="Woyke T."/>
            <person name="Wu D."/>
            <person name="Pukall R."/>
            <person name="Gehrich-Schroeter G."/>
            <person name="Schneider S."/>
            <person name="Klenk H.-P."/>
            <person name="Eisen J.A."/>
        </authorList>
    </citation>
    <scope>NUCLEOTIDE SEQUENCE [LARGE SCALE GENOMIC DNA]</scope>
    <source>
        <strain evidence="5">ATCC 700253 / DSM 10332 / NAL</strain>
    </source>
</reference>
<keyword evidence="2 3" id="KW-0472">Membrane</keyword>
<dbReference type="Pfam" id="PF03323">
    <property type="entry name" value="GerA"/>
    <property type="match status" value="1"/>
</dbReference>
<keyword evidence="3" id="KW-0812">Transmembrane</keyword>
<dbReference type="PIRSF" id="PIRSF005690">
    <property type="entry name" value="GerBA"/>
    <property type="match status" value="1"/>
</dbReference>
<dbReference type="InterPro" id="IPR050768">
    <property type="entry name" value="UPF0353/GerABKA_families"/>
</dbReference>
<reference evidence="4 5" key="2">
    <citation type="journal article" date="2012" name="Stand. Genomic Sci.">
        <title>Complete genome sequence of the moderately thermophilic mineral-sulfide-oxidizing firmicute Sulfobacillus acidophilus type strain (NAL(T)).</title>
        <authorList>
            <person name="Anderson I."/>
            <person name="Chertkov O."/>
            <person name="Chen A."/>
            <person name="Saunders E."/>
            <person name="Lapidus A."/>
            <person name="Nolan M."/>
            <person name="Lucas S."/>
            <person name="Hammon N."/>
            <person name="Deshpande S."/>
            <person name="Cheng J.F."/>
            <person name="Han C."/>
            <person name="Tapia R."/>
            <person name="Goodwin L.A."/>
            <person name="Pitluck S."/>
            <person name="Liolios K."/>
            <person name="Pagani I."/>
            <person name="Ivanova N."/>
            <person name="Mikhailova N."/>
            <person name="Pati A."/>
            <person name="Palaniappan K."/>
            <person name="Land M."/>
            <person name="Pan C."/>
            <person name="Rohde M."/>
            <person name="Pukall R."/>
            <person name="Goker M."/>
            <person name="Detter J.C."/>
            <person name="Woyke T."/>
            <person name="Bristow J."/>
            <person name="Eisen J.A."/>
            <person name="Markowitz V."/>
            <person name="Hugenholtz P."/>
            <person name="Kyrpides N.C."/>
            <person name="Klenk H.P."/>
            <person name="Mavromatis K."/>
        </authorList>
    </citation>
    <scope>NUCLEOTIDE SEQUENCE [LARGE SCALE GENOMIC DNA]</scope>
    <source>
        <strain evidence="5">ATCC 700253 / DSM 10332 / NAL</strain>
    </source>
</reference>
<dbReference type="EMBL" id="CP003179">
    <property type="protein sequence ID" value="AEW06408.1"/>
    <property type="molecule type" value="Genomic_DNA"/>
</dbReference>
<feature type="transmembrane region" description="Helical" evidence="3">
    <location>
        <begin position="339"/>
        <end position="358"/>
    </location>
</feature>
<feature type="transmembrane region" description="Helical" evidence="3">
    <location>
        <begin position="364"/>
        <end position="383"/>
    </location>
</feature>
<dbReference type="PANTHER" id="PTHR22550:SF5">
    <property type="entry name" value="LEUCINE ZIPPER PROTEIN 4"/>
    <property type="match status" value="1"/>
</dbReference>
<evidence type="ECO:0000313" key="5">
    <source>
        <dbReference type="Proteomes" id="UP000005439"/>
    </source>
</evidence>
<gene>
    <name evidence="4" type="ordered locus">Sulac_2947</name>
</gene>